<sequence>MQSAAAVREVVVIVFDGCALLDVAGPTDVFSAASLLGTGPGYRAVLASPDGKPVRTESGITLGADIPIRAATRRPAIDTLLVAGGLGVYRFADDHPAALGDLRRISATARRTTSVCSGAEILARAGLLDGYRATTHWAACESLRDNYPLIDVEHDAIYVHDRDRWTSAGVTAGIDLALALVEADYGPETAHRAASWLVVFLRRPGGQSQFSVHMRSASARTPALVELQRWLPEHLGEDLSVDTLASRVAMSPRNFARVFRKEVGVTPAVLVESLRVEAAKILLETTDLLVPAIATRVGFGRPETLYRAFARRAATTPGRYRQHFQTTPKAS</sequence>
<dbReference type="InterPro" id="IPR018060">
    <property type="entry name" value="HTH_AraC"/>
</dbReference>
<dbReference type="Gene3D" id="1.10.10.60">
    <property type="entry name" value="Homeodomain-like"/>
    <property type="match status" value="1"/>
</dbReference>
<dbReference type="InterPro" id="IPR002818">
    <property type="entry name" value="DJ-1/PfpI"/>
</dbReference>
<keyword evidence="1" id="KW-0805">Transcription regulation</keyword>
<feature type="domain" description="HTH araC/xylS-type" evidence="4">
    <location>
        <begin position="225"/>
        <end position="323"/>
    </location>
</feature>
<evidence type="ECO:0000259" key="4">
    <source>
        <dbReference type="PROSITE" id="PS01124"/>
    </source>
</evidence>
<dbReference type="PANTHER" id="PTHR43130:SF3">
    <property type="entry name" value="HTH-TYPE TRANSCRIPTIONAL REGULATOR RV1931C"/>
    <property type="match status" value="1"/>
</dbReference>
<dbReference type="InterPro" id="IPR018062">
    <property type="entry name" value="HTH_AraC-typ_CS"/>
</dbReference>
<dbReference type="PANTHER" id="PTHR43130">
    <property type="entry name" value="ARAC-FAMILY TRANSCRIPTIONAL REGULATOR"/>
    <property type="match status" value="1"/>
</dbReference>
<dbReference type="RefSeq" id="WP_058854962.1">
    <property type="nucleotide sequence ID" value="NZ_BMMH01000003.1"/>
</dbReference>
<proteinExistence type="predicted"/>
<name>A0A917VR71_9NOCA</name>
<dbReference type="Pfam" id="PF01965">
    <property type="entry name" value="DJ-1_PfpI"/>
    <property type="match status" value="1"/>
</dbReference>
<evidence type="ECO:0000256" key="1">
    <source>
        <dbReference type="ARBA" id="ARBA00023015"/>
    </source>
</evidence>
<evidence type="ECO:0000313" key="6">
    <source>
        <dbReference type="Proteomes" id="UP000638263"/>
    </source>
</evidence>
<dbReference type="PROSITE" id="PS01124">
    <property type="entry name" value="HTH_ARAC_FAMILY_2"/>
    <property type="match status" value="1"/>
</dbReference>
<dbReference type="SUPFAM" id="SSF52317">
    <property type="entry name" value="Class I glutamine amidotransferase-like"/>
    <property type="match status" value="1"/>
</dbReference>
<comment type="caution">
    <text evidence="5">The sequence shown here is derived from an EMBL/GenBank/DDBJ whole genome shotgun (WGS) entry which is preliminary data.</text>
</comment>
<gene>
    <name evidence="5" type="ORF">GCM10011588_21030</name>
</gene>
<evidence type="ECO:0000313" key="5">
    <source>
        <dbReference type="EMBL" id="GGL06344.1"/>
    </source>
</evidence>
<accession>A0A917VR71</accession>
<dbReference type="InterPro" id="IPR052158">
    <property type="entry name" value="INH-QAR"/>
</dbReference>
<dbReference type="Proteomes" id="UP000638263">
    <property type="component" value="Unassembled WGS sequence"/>
</dbReference>
<keyword evidence="6" id="KW-1185">Reference proteome</keyword>
<dbReference type="GO" id="GO:0043565">
    <property type="term" value="F:sequence-specific DNA binding"/>
    <property type="evidence" value="ECO:0007669"/>
    <property type="project" value="InterPro"/>
</dbReference>
<dbReference type="Pfam" id="PF12833">
    <property type="entry name" value="HTH_18"/>
    <property type="match status" value="1"/>
</dbReference>
<organism evidence="5 6">
    <name type="scientific">Nocardia jinanensis</name>
    <dbReference type="NCBI Taxonomy" id="382504"/>
    <lineage>
        <taxon>Bacteria</taxon>
        <taxon>Bacillati</taxon>
        <taxon>Actinomycetota</taxon>
        <taxon>Actinomycetes</taxon>
        <taxon>Mycobacteriales</taxon>
        <taxon>Nocardiaceae</taxon>
        <taxon>Nocardia</taxon>
    </lineage>
</organism>
<dbReference type="GO" id="GO:0003700">
    <property type="term" value="F:DNA-binding transcription factor activity"/>
    <property type="evidence" value="ECO:0007669"/>
    <property type="project" value="InterPro"/>
</dbReference>
<dbReference type="InterPro" id="IPR029062">
    <property type="entry name" value="Class_I_gatase-like"/>
</dbReference>
<dbReference type="Gene3D" id="3.40.50.880">
    <property type="match status" value="1"/>
</dbReference>
<reference evidence="5" key="2">
    <citation type="submission" date="2020-09" db="EMBL/GenBank/DDBJ databases">
        <authorList>
            <person name="Sun Q."/>
            <person name="Zhou Y."/>
        </authorList>
    </citation>
    <scope>NUCLEOTIDE SEQUENCE</scope>
    <source>
        <strain evidence="5">CGMCC 4.3508</strain>
    </source>
</reference>
<dbReference type="PROSITE" id="PS00041">
    <property type="entry name" value="HTH_ARAC_FAMILY_1"/>
    <property type="match status" value="1"/>
</dbReference>
<reference evidence="5" key="1">
    <citation type="journal article" date="2014" name="Int. J. Syst. Evol. Microbiol.">
        <title>Complete genome sequence of Corynebacterium casei LMG S-19264T (=DSM 44701T), isolated from a smear-ripened cheese.</title>
        <authorList>
            <consortium name="US DOE Joint Genome Institute (JGI-PGF)"/>
            <person name="Walter F."/>
            <person name="Albersmeier A."/>
            <person name="Kalinowski J."/>
            <person name="Ruckert C."/>
        </authorList>
    </citation>
    <scope>NUCLEOTIDE SEQUENCE</scope>
    <source>
        <strain evidence="5">CGMCC 4.3508</strain>
    </source>
</reference>
<dbReference type="SUPFAM" id="SSF46689">
    <property type="entry name" value="Homeodomain-like"/>
    <property type="match status" value="2"/>
</dbReference>
<dbReference type="InterPro" id="IPR009057">
    <property type="entry name" value="Homeodomain-like_sf"/>
</dbReference>
<keyword evidence="3" id="KW-0804">Transcription</keyword>
<evidence type="ECO:0000256" key="2">
    <source>
        <dbReference type="ARBA" id="ARBA00023125"/>
    </source>
</evidence>
<dbReference type="CDD" id="cd03137">
    <property type="entry name" value="GATase1_AraC_1"/>
    <property type="match status" value="1"/>
</dbReference>
<keyword evidence="2" id="KW-0238">DNA-binding</keyword>
<dbReference type="EMBL" id="BMMH01000003">
    <property type="protein sequence ID" value="GGL06344.1"/>
    <property type="molecule type" value="Genomic_DNA"/>
</dbReference>
<dbReference type="AlphaFoldDB" id="A0A917VR71"/>
<protein>
    <submittedName>
        <fullName evidence="5">Transcriptional regulator</fullName>
    </submittedName>
</protein>
<dbReference type="SMART" id="SM00342">
    <property type="entry name" value="HTH_ARAC"/>
    <property type="match status" value="1"/>
</dbReference>
<evidence type="ECO:0000256" key="3">
    <source>
        <dbReference type="ARBA" id="ARBA00023163"/>
    </source>
</evidence>